<sequence>NFFFVMPLSFCIVFHVTATTRLIALIIQVLSPHVVCAGSRAKKNALTFRRKM</sequence>
<comment type="caution">
    <text evidence="1">The sequence shown here is derived from an EMBL/GenBank/DDBJ whole genome shotgun (WGS) entry which is preliminary data.</text>
</comment>
<name>G9NJ90_HYPAI</name>
<evidence type="ECO:0000313" key="1">
    <source>
        <dbReference type="EMBL" id="EHK48965.1"/>
    </source>
</evidence>
<accession>G9NJ90</accession>
<organism evidence="1 2">
    <name type="scientific">Hypocrea atroviridis (strain ATCC 20476 / IMI 206040)</name>
    <name type="common">Trichoderma atroviride</name>
    <dbReference type="NCBI Taxonomy" id="452589"/>
    <lineage>
        <taxon>Eukaryota</taxon>
        <taxon>Fungi</taxon>
        <taxon>Dikarya</taxon>
        <taxon>Ascomycota</taxon>
        <taxon>Pezizomycotina</taxon>
        <taxon>Sordariomycetes</taxon>
        <taxon>Hypocreomycetidae</taxon>
        <taxon>Hypocreales</taxon>
        <taxon>Hypocreaceae</taxon>
        <taxon>Trichoderma</taxon>
    </lineage>
</organism>
<dbReference type="EMBL" id="ABDG02000017">
    <property type="protein sequence ID" value="EHK48965.1"/>
    <property type="molecule type" value="Genomic_DNA"/>
</dbReference>
<keyword evidence="2" id="KW-1185">Reference proteome</keyword>
<dbReference type="AlphaFoldDB" id="G9NJ90"/>
<protein>
    <submittedName>
        <fullName evidence="1">Uncharacterized protein</fullName>
    </submittedName>
</protein>
<gene>
    <name evidence="1" type="ORF">TRIATDRAFT_255041</name>
</gene>
<proteinExistence type="predicted"/>
<evidence type="ECO:0000313" key="2">
    <source>
        <dbReference type="Proteomes" id="UP000005426"/>
    </source>
</evidence>
<reference evidence="1 2" key="1">
    <citation type="journal article" date="2011" name="Genome Biol.">
        <title>Comparative genome sequence analysis underscores mycoparasitism as the ancestral life style of Trichoderma.</title>
        <authorList>
            <person name="Kubicek C.P."/>
            <person name="Herrera-Estrella A."/>
            <person name="Seidl-Seiboth V."/>
            <person name="Martinez D.A."/>
            <person name="Druzhinina I.S."/>
            <person name="Thon M."/>
            <person name="Zeilinger S."/>
            <person name="Casas-Flores S."/>
            <person name="Horwitz B.A."/>
            <person name="Mukherjee P.K."/>
            <person name="Mukherjee M."/>
            <person name="Kredics L."/>
            <person name="Alcaraz L.D."/>
            <person name="Aerts A."/>
            <person name="Antal Z."/>
            <person name="Atanasova L."/>
            <person name="Cervantes-Badillo M.G."/>
            <person name="Challacombe J."/>
            <person name="Chertkov O."/>
            <person name="McCluskey K."/>
            <person name="Coulpier F."/>
            <person name="Deshpande N."/>
            <person name="von Doehren H."/>
            <person name="Ebbole D.J."/>
            <person name="Esquivel-Naranjo E.U."/>
            <person name="Fekete E."/>
            <person name="Flipphi M."/>
            <person name="Glaser F."/>
            <person name="Gomez-Rodriguez E.Y."/>
            <person name="Gruber S."/>
            <person name="Han C."/>
            <person name="Henrissat B."/>
            <person name="Hermosa R."/>
            <person name="Hernandez-Onate M."/>
            <person name="Karaffa L."/>
            <person name="Kosti I."/>
            <person name="Le Crom S."/>
            <person name="Lindquist E."/>
            <person name="Lucas S."/>
            <person name="Luebeck M."/>
            <person name="Luebeck P.S."/>
            <person name="Margeot A."/>
            <person name="Metz B."/>
            <person name="Misra M."/>
            <person name="Nevalainen H."/>
            <person name="Omann M."/>
            <person name="Packer N."/>
            <person name="Perrone G."/>
            <person name="Uresti-Rivera E.E."/>
            <person name="Salamov A."/>
            <person name="Schmoll M."/>
            <person name="Seiboth B."/>
            <person name="Shapiro H."/>
            <person name="Sukno S."/>
            <person name="Tamayo-Ramos J.A."/>
            <person name="Tisch D."/>
            <person name="Wiest A."/>
            <person name="Wilkinson H.H."/>
            <person name="Zhang M."/>
            <person name="Coutinho P.M."/>
            <person name="Kenerley C.M."/>
            <person name="Monte E."/>
            <person name="Baker S.E."/>
            <person name="Grigoriev I.V."/>
        </authorList>
    </citation>
    <scope>NUCLEOTIDE SEQUENCE [LARGE SCALE GENOMIC DNA]</scope>
    <source>
        <strain evidence="2">ATCC 20476 / IMI 206040</strain>
    </source>
</reference>
<dbReference type="HOGENOM" id="CLU_3092961_0_0_1"/>
<feature type="non-terminal residue" evidence="1">
    <location>
        <position position="1"/>
    </location>
</feature>
<dbReference type="Proteomes" id="UP000005426">
    <property type="component" value="Unassembled WGS sequence"/>
</dbReference>